<feature type="signal peptide" evidence="2">
    <location>
        <begin position="1"/>
        <end position="19"/>
    </location>
</feature>
<dbReference type="OrthoDB" id="5966662at2"/>
<accession>A0A5C4JKU7</accession>
<feature type="chain" id="PRO_5039202030" evidence="2">
    <location>
        <begin position="20"/>
        <end position="127"/>
    </location>
</feature>
<evidence type="ECO:0000313" key="4">
    <source>
        <dbReference type="Proteomes" id="UP000309174"/>
    </source>
</evidence>
<keyword evidence="1" id="KW-0472">Membrane</keyword>
<organism evidence="3 4">
    <name type="scientific">Actinomadura soli</name>
    <dbReference type="NCBI Taxonomy" id="2508997"/>
    <lineage>
        <taxon>Bacteria</taxon>
        <taxon>Bacillati</taxon>
        <taxon>Actinomycetota</taxon>
        <taxon>Actinomycetes</taxon>
        <taxon>Streptosporangiales</taxon>
        <taxon>Thermomonosporaceae</taxon>
        <taxon>Actinomadura</taxon>
    </lineage>
</organism>
<protein>
    <submittedName>
        <fullName evidence="3">DUF2752 domain-containing protein</fullName>
    </submittedName>
</protein>
<keyword evidence="1" id="KW-0812">Transmembrane</keyword>
<gene>
    <name evidence="3" type="ORF">ETD83_00370</name>
</gene>
<evidence type="ECO:0000313" key="3">
    <source>
        <dbReference type="EMBL" id="TMR07553.1"/>
    </source>
</evidence>
<reference evidence="3 4" key="1">
    <citation type="submission" date="2019-05" db="EMBL/GenBank/DDBJ databases">
        <title>Draft genome sequence of Actinomadura sp. 14C53.</title>
        <authorList>
            <person name="Saricaoglu S."/>
            <person name="Isik K."/>
        </authorList>
    </citation>
    <scope>NUCLEOTIDE SEQUENCE [LARGE SCALE GENOMIC DNA]</scope>
    <source>
        <strain evidence="3 4">14C53</strain>
    </source>
</reference>
<dbReference type="Pfam" id="PF10825">
    <property type="entry name" value="DUF2752"/>
    <property type="match status" value="1"/>
</dbReference>
<dbReference type="Proteomes" id="UP000309174">
    <property type="component" value="Unassembled WGS sequence"/>
</dbReference>
<proteinExistence type="predicted"/>
<dbReference type="AlphaFoldDB" id="A0A5C4JKU7"/>
<comment type="caution">
    <text evidence="3">The sequence shown here is derived from an EMBL/GenBank/DDBJ whole genome shotgun (WGS) entry which is preliminary data.</text>
</comment>
<name>A0A5C4JKU7_9ACTN</name>
<dbReference type="EMBL" id="VCKW01000001">
    <property type="protein sequence ID" value="TMR07553.1"/>
    <property type="molecule type" value="Genomic_DNA"/>
</dbReference>
<keyword evidence="1" id="KW-1133">Transmembrane helix</keyword>
<keyword evidence="2" id="KW-0732">Signal</keyword>
<sequence>MLRPGAVLAAAVTAVAYVAAVDPNEDGHYPTCPFLSVTGLQCPGCGSMRTVHALAHARIDDALGLNVLTVAAVPLLAFFWVRWALARAQDRPTRTKASHPALIWTLLGTILLFWLVRNLPFGSFLAA</sequence>
<keyword evidence="4" id="KW-1185">Reference proteome</keyword>
<evidence type="ECO:0000256" key="2">
    <source>
        <dbReference type="SAM" id="SignalP"/>
    </source>
</evidence>
<evidence type="ECO:0000256" key="1">
    <source>
        <dbReference type="SAM" id="Phobius"/>
    </source>
</evidence>
<dbReference type="InterPro" id="IPR021215">
    <property type="entry name" value="DUF2752"/>
</dbReference>
<feature type="transmembrane region" description="Helical" evidence="1">
    <location>
        <begin position="97"/>
        <end position="116"/>
    </location>
</feature>
<feature type="transmembrane region" description="Helical" evidence="1">
    <location>
        <begin position="63"/>
        <end position="85"/>
    </location>
</feature>